<dbReference type="Proteomes" id="UP000196320">
    <property type="component" value="Unassembled WGS sequence"/>
</dbReference>
<evidence type="ECO:0000313" key="2">
    <source>
        <dbReference type="Proteomes" id="UP000196320"/>
    </source>
</evidence>
<keyword evidence="2" id="KW-1185">Reference proteome</keyword>
<accession>A0A1R4KL33</accession>
<proteinExistence type="predicted"/>
<dbReference type="EMBL" id="FUKO01000034">
    <property type="protein sequence ID" value="SJN44744.1"/>
    <property type="molecule type" value="Genomic_DNA"/>
</dbReference>
<evidence type="ECO:0000313" key="1">
    <source>
        <dbReference type="EMBL" id="SJN44744.1"/>
    </source>
</evidence>
<dbReference type="AlphaFoldDB" id="A0A1R4KL33"/>
<gene>
    <name evidence="1" type="ORF">FM104_13560</name>
</gene>
<protein>
    <submittedName>
        <fullName evidence="1">Uncharacterized protein</fullName>
    </submittedName>
</protein>
<name>A0A1R4KL33_9MICO</name>
<organism evidence="1 2">
    <name type="scientific">Microbacterium esteraromaticum</name>
    <dbReference type="NCBI Taxonomy" id="57043"/>
    <lineage>
        <taxon>Bacteria</taxon>
        <taxon>Bacillati</taxon>
        <taxon>Actinomycetota</taxon>
        <taxon>Actinomycetes</taxon>
        <taxon>Micrococcales</taxon>
        <taxon>Microbacteriaceae</taxon>
        <taxon>Microbacterium</taxon>
    </lineage>
</organism>
<sequence>MRANTVTPVVGASAHLPARRYPTMRTTSTSNVTEPAEDFNTGEGLRRVLTRLHQQGSSAWKHDPVAADLMAFTADKYAALARKHGLDPWEAASAAFEVMRAKATRQAKDPWAVITRGVQVTCIAEERGQGLLCSTNQARRPQFSALHDPERISDRENPLSDYHRAFRVTDNVDIDDEPEIDEVHDELSSASSARAAIADAVRLFTLLDWPEDVARLGIDRVCEATERAGNRASAYESLRRDKHALVLLDLPAHSWSALQRAILGNTHPALQATAAGRGVLLRLLLGETLQSLLHDEELVFQIALAAPGRRR</sequence>
<reference evidence="1 2" key="1">
    <citation type="submission" date="2017-02" db="EMBL/GenBank/DDBJ databases">
        <authorList>
            <person name="Peterson S.W."/>
        </authorList>
    </citation>
    <scope>NUCLEOTIDE SEQUENCE [LARGE SCALE GENOMIC DNA]</scope>
    <source>
        <strain evidence="1 2">B Mb 05.01</strain>
    </source>
</reference>